<keyword evidence="15" id="KW-1185">Reference proteome</keyword>
<dbReference type="InterPro" id="IPR045864">
    <property type="entry name" value="aa-tRNA-synth_II/BPL/LPL"/>
</dbReference>
<keyword evidence="10" id="KW-0648">Protein biosynthesis</keyword>
<dbReference type="GO" id="GO:0005524">
    <property type="term" value="F:ATP binding"/>
    <property type="evidence" value="ECO:0007669"/>
    <property type="project" value="UniProtKB-KW"/>
</dbReference>
<evidence type="ECO:0000256" key="3">
    <source>
        <dbReference type="ARBA" id="ARBA00022555"/>
    </source>
</evidence>
<evidence type="ECO:0000256" key="10">
    <source>
        <dbReference type="ARBA" id="ARBA00022917"/>
    </source>
</evidence>
<dbReference type="GeneID" id="112682333"/>
<dbReference type="GO" id="GO:0000049">
    <property type="term" value="F:tRNA binding"/>
    <property type="evidence" value="ECO:0007669"/>
    <property type="project" value="UniProtKB-KW"/>
</dbReference>
<keyword evidence="4 16" id="KW-0436">Ligase</keyword>
<comment type="similarity">
    <text evidence="1">Belongs to the class-II aminoacyl-tRNA synthetase family.</text>
</comment>
<dbReference type="InterPro" id="IPR009000">
    <property type="entry name" value="Transl_B-barrel_sf"/>
</dbReference>
<evidence type="ECO:0000256" key="4">
    <source>
        <dbReference type="ARBA" id="ARBA00022598"/>
    </source>
</evidence>
<dbReference type="SUPFAM" id="SSF55186">
    <property type="entry name" value="ThrRS/AlaRS common domain"/>
    <property type="match status" value="1"/>
</dbReference>
<dbReference type="CTD" id="38595"/>
<evidence type="ECO:0000313" key="15">
    <source>
        <dbReference type="Proteomes" id="UP000694846"/>
    </source>
</evidence>
<reference evidence="16" key="1">
    <citation type="submission" date="2025-08" db="UniProtKB">
        <authorList>
            <consortium name="RefSeq"/>
        </authorList>
    </citation>
    <scope>IDENTIFICATION</scope>
    <source>
        <tissue evidence="16">Whole body</tissue>
    </source>
</reference>
<evidence type="ECO:0000256" key="2">
    <source>
        <dbReference type="ARBA" id="ARBA00013168"/>
    </source>
</evidence>
<evidence type="ECO:0000313" key="16">
    <source>
        <dbReference type="RefSeq" id="XP_025408671.1"/>
    </source>
</evidence>
<dbReference type="Pfam" id="PF01411">
    <property type="entry name" value="tRNA-synt_2c"/>
    <property type="match status" value="2"/>
</dbReference>
<dbReference type="FunFam" id="3.30.930.10:FF:000011">
    <property type="entry name" value="Alanine--tRNA ligase, cytoplasmic"/>
    <property type="match status" value="1"/>
</dbReference>
<dbReference type="SUPFAM" id="SSF50447">
    <property type="entry name" value="Translation proteins"/>
    <property type="match status" value="1"/>
</dbReference>
<dbReference type="PROSITE" id="PS50860">
    <property type="entry name" value="AA_TRNA_LIGASE_II_ALA"/>
    <property type="match status" value="1"/>
</dbReference>
<dbReference type="InterPro" id="IPR018164">
    <property type="entry name" value="Ala-tRNA-synth_IIc_N"/>
</dbReference>
<protein>
    <recommendedName>
        <fullName evidence="2">alanine--tRNA ligase</fullName>
        <ecNumber evidence="2">6.1.1.7</ecNumber>
    </recommendedName>
    <alternativeName>
        <fullName evidence="12">Alanyl-tRNA synthetase</fullName>
    </alternativeName>
</protein>
<dbReference type="GO" id="GO:0005739">
    <property type="term" value="C:mitochondrion"/>
    <property type="evidence" value="ECO:0007669"/>
    <property type="project" value="TreeGrafter"/>
</dbReference>
<dbReference type="OrthoDB" id="2423964at2759"/>
<dbReference type="NCBIfam" id="TIGR00344">
    <property type="entry name" value="alaS"/>
    <property type="match status" value="1"/>
</dbReference>
<name>A0A8B8FDK5_9HEMI</name>
<evidence type="ECO:0000256" key="9">
    <source>
        <dbReference type="ARBA" id="ARBA00022884"/>
    </source>
</evidence>
<keyword evidence="9" id="KW-0694">RNA-binding</keyword>
<keyword evidence="8" id="KW-0067">ATP-binding</keyword>
<dbReference type="SUPFAM" id="SSF101353">
    <property type="entry name" value="Putative anticodon-binding domain of alanyl-tRNA synthetase (AlaRS)"/>
    <property type="match status" value="1"/>
</dbReference>
<gene>
    <name evidence="16" type="primary">LOC112682333</name>
</gene>
<dbReference type="CDD" id="cd00673">
    <property type="entry name" value="AlaRS_core"/>
    <property type="match status" value="1"/>
</dbReference>
<dbReference type="InterPro" id="IPR018162">
    <property type="entry name" value="Ala-tRNA-ligase_IIc_anticod-bd"/>
</dbReference>
<dbReference type="GO" id="GO:0046872">
    <property type="term" value="F:metal ion binding"/>
    <property type="evidence" value="ECO:0007669"/>
    <property type="project" value="UniProtKB-KW"/>
</dbReference>
<evidence type="ECO:0000259" key="14">
    <source>
        <dbReference type="PROSITE" id="PS50860"/>
    </source>
</evidence>
<keyword evidence="6" id="KW-0547">Nucleotide-binding</keyword>
<dbReference type="GO" id="GO:0006419">
    <property type="term" value="P:alanyl-tRNA aminoacylation"/>
    <property type="evidence" value="ECO:0007669"/>
    <property type="project" value="InterPro"/>
</dbReference>
<dbReference type="Gene3D" id="3.30.930.10">
    <property type="entry name" value="Bira Bifunctional Protein, Domain 2"/>
    <property type="match status" value="1"/>
</dbReference>
<proteinExistence type="inferred from homology"/>
<evidence type="ECO:0000256" key="5">
    <source>
        <dbReference type="ARBA" id="ARBA00022723"/>
    </source>
</evidence>
<keyword evidence="5" id="KW-0479">Metal-binding</keyword>
<keyword evidence="7" id="KW-0862">Zinc</keyword>
<dbReference type="Gene3D" id="3.30.980.10">
    <property type="entry name" value="Threonyl-trna Synthetase, Chain A, domain 2"/>
    <property type="match status" value="1"/>
</dbReference>
<evidence type="ECO:0000256" key="1">
    <source>
        <dbReference type="ARBA" id="ARBA00008226"/>
    </source>
</evidence>
<evidence type="ECO:0000256" key="11">
    <source>
        <dbReference type="ARBA" id="ARBA00023146"/>
    </source>
</evidence>
<dbReference type="InterPro" id="IPR050058">
    <property type="entry name" value="Ala-tRNA_ligase"/>
</dbReference>
<keyword evidence="11" id="KW-0030">Aminoacyl-tRNA synthetase</keyword>
<feature type="domain" description="Alanyl-transfer RNA synthetases family profile" evidence="14">
    <location>
        <begin position="22"/>
        <end position="753"/>
    </location>
</feature>
<dbReference type="SUPFAM" id="SSF55681">
    <property type="entry name" value="Class II aaRS and biotin synthetases"/>
    <property type="match status" value="1"/>
</dbReference>
<dbReference type="EC" id="6.1.1.7" evidence="2"/>
<accession>A0A8B8FDK5</accession>
<dbReference type="GO" id="GO:0004813">
    <property type="term" value="F:alanine-tRNA ligase activity"/>
    <property type="evidence" value="ECO:0007669"/>
    <property type="project" value="UniProtKB-EC"/>
</dbReference>
<evidence type="ECO:0000256" key="8">
    <source>
        <dbReference type="ARBA" id="ARBA00022840"/>
    </source>
</evidence>
<evidence type="ECO:0000256" key="13">
    <source>
        <dbReference type="ARBA" id="ARBA00048300"/>
    </source>
</evidence>
<dbReference type="PANTHER" id="PTHR11777:SF9">
    <property type="entry name" value="ALANINE--TRNA LIGASE, CYTOPLASMIC"/>
    <property type="match status" value="1"/>
</dbReference>
<dbReference type="GO" id="GO:0002161">
    <property type="term" value="F:aminoacyl-tRNA deacylase activity"/>
    <property type="evidence" value="ECO:0007669"/>
    <property type="project" value="TreeGrafter"/>
</dbReference>
<organism evidence="15 16">
    <name type="scientific">Sipha flava</name>
    <name type="common">yellow sugarcane aphid</name>
    <dbReference type="NCBI Taxonomy" id="143950"/>
    <lineage>
        <taxon>Eukaryota</taxon>
        <taxon>Metazoa</taxon>
        <taxon>Ecdysozoa</taxon>
        <taxon>Arthropoda</taxon>
        <taxon>Hexapoda</taxon>
        <taxon>Insecta</taxon>
        <taxon>Pterygota</taxon>
        <taxon>Neoptera</taxon>
        <taxon>Paraneoptera</taxon>
        <taxon>Hemiptera</taxon>
        <taxon>Sternorrhyncha</taxon>
        <taxon>Aphidomorpha</taxon>
        <taxon>Aphidoidea</taxon>
        <taxon>Aphididae</taxon>
        <taxon>Sipha</taxon>
    </lineage>
</organism>
<dbReference type="AlphaFoldDB" id="A0A8B8FDK5"/>
<sequence length="978" mass="112743">MIKFNIKPLKYIDNSKRYKSFLSSHEIRKRFIDYFVKENNHKYIKSSPVVPYNDPTIAFVNSGMCQFKNVLLGQRTLEANCIANSQKCIRVGGKHNDLNIVGSDGYHHTFFEMLGNWSFGHYGKAEACGLAWNLLTLPPFNLPKKHLYCTVFKGDKSLGIESDDETRHIWKQIGVSDNNIIMCGASDNFWEMGEIGPCGPCTEIHIDYPPSDGKNLIELWNIVFIQYSRENKTSIHKLPNYFIDTGMGLERLTMVLQNKTSTYDTDLFSPIFNRIFNVYGKSKYTGLFDESSLDTYYRIMADHGRMITVALSDNMLPSHNHKLRRIMRKSFLLTETHFKIQPGYTLLYDIADEIVNSLGDTYPELVENNKKVKYLIKHEYTIFNKLRMSVSKDWKIIIEKYPVLRKFNPYEECTGFVPACSYLIKHKYLNHIPAFTMYDAFGLDKKTIGKLAETIGLSVNWNEFEMQLRNLQTKSIKCIQKVSNNYSMQNIPKTDDSYKYKITRHSNQTYVSPVVTAKLLAIIDMNGNIVTEPDITKHGVIVSLVLDKTCFYSKAGGQQHDIGTVKTNNGKIFNVNDVEKIQENGIVLHFINSIDWPILLNEKELTIEINSNHRLGLMRAHSSVHILHAVINSHLVVTTQLSSCVKNNFLSFSFALFGQTFSPEDALLVEEKVNNLIQSGASVKRTTMTSNDLNQIKVTLLPGEVYPDDQVHVIDIYNDIDDLYISREACCGTHIQNTLDVIDFCIVQYKCLAHECTLIALTGPLCKDARINGEKVLNKSNNLEGILNSITLNNITPTKVNILLDHMNQLKLELKNISKNYIPLNIQIQIKKKILATERNIQRLVKEKKKKILEDAVKKLCEDSYAIGYVDCDMAYFLDDDYFDFEHVKNICGEVPCLFLTYNNKKIHVYFHIPKEAPVDEKWLDDFWYKFNIKSIKFKNKSAYKFIEFKVKQENKYKAREIINDVIQYAKNYFNIMK</sequence>
<dbReference type="PRINTS" id="PR00980">
    <property type="entry name" value="TRNASYNTHALA"/>
</dbReference>
<evidence type="ECO:0000256" key="6">
    <source>
        <dbReference type="ARBA" id="ARBA00022741"/>
    </source>
</evidence>
<dbReference type="InterPro" id="IPR018163">
    <property type="entry name" value="Thr/Ala-tRNA-synth_IIc_edit"/>
</dbReference>
<dbReference type="InterPro" id="IPR018165">
    <property type="entry name" value="Ala-tRNA-synth_IIc_core"/>
</dbReference>
<evidence type="ECO:0000256" key="12">
    <source>
        <dbReference type="ARBA" id="ARBA00032577"/>
    </source>
</evidence>
<dbReference type="Gene3D" id="2.40.30.130">
    <property type="match status" value="1"/>
</dbReference>
<keyword evidence="3" id="KW-0820">tRNA-binding</keyword>
<dbReference type="RefSeq" id="XP_025408671.1">
    <property type="nucleotide sequence ID" value="XM_025552886.1"/>
</dbReference>
<dbReference type="Proteomes" id="UP000694846">
    <property type="component" value="Unplaced"/>
</dbReference>
<comment type="catalytic activity">
    <reaction evidence="13">
        <text>tRNA(Ala) + L-alanine + ATP = L-alanyl-tRNA(Ala) + AMP + diphosphate</text>
        <dbReference type="Rhea" id="RHEA:12540"/>
        <dbReference type="Rhea" id="RHEA-COMP:9657"/>
        <dbReference type="Rhea" id="RHEA-COMP:9923"/>
        <dbReference type="ChEBI" id="CHEBI:30616"/>
        <dbReference type="ChEBI" id="CHEBI:33019"/>
        <dbReference type="ChEBI" id="CHEBI:57972"/>
        <dbReference type="ChEBI" id="CHEBI:78442"/>
        <dbReference type="ChEBI" id="CHEBI:78497"/>
        <dbReference type="ChEBI" id="CHEBI:456215"/>
        <dbReference type="EC" id="6.1.1.7"/>
    </reaction>
</comment>
<dbReference type="InterPro" id="IPR002318">
    <property type="entry name" value="Ala-tRNA-lgiase_IIc"/>
</dbReference>
<evidence type="ECO:0000256" key="7">
    <source>
        <dbReference type="ARBA" id="ARBA00022833"/>
    </source>
</evidence>
<dbReference type="PANTHER" id="PTHR11777">
    <property type="entry name" value="ALANYL-TRNA SYNTHETASE"/>
    <property type="match status" value="1"/>
</dbReference>